<gene>
    <name evidence="2" type="ORF">IC229_08505</name>
</gene>
<feature type="domain" description="Streptomycin biosynthesis protein StrF" evidence="1">
    <location>
        <begin position="4"/>
        <end position="201"/>
    </location>
</feature>
<comment type="caution">
    <text evidence="2">The sequence shown here is derived from an EMBL/GenBank/DDBJ whole genome shotgun (WGS) entry which is preliminary data.</text>
</comment>
<keyword evidence="3" id="KW-1185">Reference proteome</keyword>
<evidence type="ECO:0000313" key="3">
    <source>
        <dbReference type="Proteomes" id="UP000598820"/>
    </source>
</evidence>
<dbReference type="Gene3D" id="3.90.550.10">
    <property type="entry name" value="Spore Coat Polysaccharide Biosynthesis Protein SpsA, Chain A"/>
    <property type="match status" value="1"/>
</dbReference>
<protein>
    <recommendedName>
        <fullName evidence="1">Streptomycin biosynthesis protein StrF domain-containing protein</fullName>
    </recommendedName>
</protein>
<dbReference type="Pfam" id="PF13712">
    <property type="entry name" value="Glyco_tranf_2_5"/>
    <property type="match status" value="1"/>
</dbReference>
<dbReference type="RefSeq" id="WP_190886529.1">
    <property type="nucleotide sequence ID" value="NZ_JACWZY010000005.1"/>
</dbReference>
<proteinExistence type="predicted"/>
<accession>A0A926XV10</accession>
<dbReference type="AlphaFoldDB" id="A0A926XV10"/>
<dbReference type="EMBL" id="JACWZY010000005">
    <property type="protein sequence ID" value="MBD2700674.1"/>
    <property type="molecule type" value="Genomic_DNA"/>
</dbReference>
<dbReference type="CDD" id="cd00761">
    <property type="entry name" value="Glyco_tranf_GTA_type"/>
    <property type="match status" value="1"/>
</dbReference>
<evidence type="ECO:0000259" key="1">
    <source>
        <dbReference type="Pfam" id="PF13712"/>
    </source>
</evidence>
<dbReference type="Proteomes" id="UP000598820">
    <property type="component" value="Unassembled WGS sequence"/>
</dbReference>
<reference evidence="2" key="1">
    <citation type="submission" date="2020-09" db="EMBL/GenBank/DDBJ databases">
        <authorList>
            <person name="Kim M.K."/>
        </authorList>
    </citation>
    <scope>NUCLEOTIDE SEQUENCE</scope>
    <source>
        <strain evidence="2">BT702</strain>
    </source>
</reference>
<dbReference type="InterPro" id="IPR059123">
    <property type="entry name" value="StrF_dom"/>
</dbReference>
<evidence type="ECO:0000313" key="2">
    <source>
        <dbReference type="EMBL" id="MBD2700674.1"/>
    </source>
</evidence>
<organism evidence="2 3">
    <name type="scientific">Spirosoma profusum</name>
    <dbReference type="NCBI Taxonomy" id="2771354"/>
    <lineage>
        <taxon>Bacteria</taxon>
        <taxon>Pseudomonadati</taxon>
        <taxon>Bacteroidota</taxon>
        <taxon>Cytophagia</taxon>
        <taxon>Cytophagales</taxon>
        <taxon>Cytophagaceae</taxon>
        <taxon>Spirosoma</taxon>
    </lineage>
</organism>
<dbReference type="InterPro" id="IPR029044">
    <property type="entry name" value="Nucleotide-diphossugar_trans"/>
</dbReference>
<name>A0A926XV10_9BACT</name>
<sequence length="292" mass="33688">MISLIVSSHKEDLFQKFSKSVEETIGIDYEIIQIFNQGQLGLCEAYNLGLKLVSHPYICFVHEDITFNTNNWGEVLIQDFESDSSIGLIGVAGSGYKSWVLSGWHTSQHDPTRFIAVNIIHTGSGKPVHYKTNITNNNLVQVVSIDGCFMFTHEKIVNEISFDQTSFTNFHCYDIDFSLQVNKRYKVIVDFNILLSHVSAGSYDKLWFFETIKLHNKWKKELPCSVTSTNNLEKAKEEEAAFYGIVNAICINKINFYQIFKIYFSLNYLNLVGIKNWMRTLRISYSIIKNYY</sequence>
<dbReference type="SUPFAM" id="SSF53448">
    <property type="entry name" value="Nucleotide-diphospho-sugar transferases"/>
    <property type="match status" value="1"/>
</dbReference>